<reference evidence="3" key="1">
    <citation type="submission" date="2025-08" db="UniProtKB">
        <authorList>
            <consortium name="RefSeq"/>
        </authorList>
    </citation>
    <scope>IDENTIFICATION</scope>
</reference>
<evidence type="ECO:0000256" key="1">
    <source>
        <dbReference type="SAM" id="MobiDB-lite"/>
    </source>
</evidence>
<sequence length="233" mass="25915">MNSALPISANLLPTSSFVHLINLKLTRDNYLLWKAQSFPYLTSQQLMGYVKGSILCPDKMITETIASGTQQVPTPTYQAWLQQDYLILNALFSSLSEGVLSHVFFLATSHEFLKVKNLANTFALIGQPLHDEEIIVYMLAGLDTEFDSLVTSINIRSNSISLSDLYVYMLVFELRMAHNNTSFRDVDPAINNVYCNNSAGKSLNRERGRAKGGQLHGTSSGNEQNSNDSHTLC</sequence>
<evidence type="ECO:0000313" key="2">
    <source>
        <dbReference type="Proteomes" id="UP001515500"/>
    </source>
</evidence>
<dbReference type="PANTHER" id="PTHR47481:SF10">
    <property type="entry name" value="COPIA-LIKE POLYPROTEIN_RETROTRANSPOSON"/>
    <property type="match status" value="1"/>
</dbReference>
<accession>A0AB40CKE2</accession>
<dbReference type="GeneID" id="120277774"/>
<keyword evidence="2" id="KW-1185">Reference proteome</keyword>
<dbReference type="RefSeq" id="XP_039140550.1">
    <property type="nucleotide sequence ID" value="XM_039284616.1"/>
</dbReference>
<feature type="compositionally biased region" description="Polar residues" evidence="1">
    <location>
        <begin position="216"/>
        <end position="233"/>
    </location>
</feature>
<dbReference type="AlphaFoldDB" id="A0AB40CKE2"/>
<evidence type="ECO:0000313" key="3">
    <source>
        <dbReference type="RefSeq" id="XP_039140550.1"/>
    </source>
</evidence>
<dbReference type="Proteomes" id="UP001515500">
    <property type="component" value="Chromosome 15"/>
</dbReference>
<name>A0AB40CKE2_DIOCR</name>
<protein>
    <submittedName>
        <fullName evidence="3">Uncharacterized protein LOC120277774</fullName>
    </submittedName>
</protein>
<gene>
    <name evidence="3" type="primary">LOC120277774</name>
</gene>
<organism evidence="2 3">
    <name type="scientific">Dioscorea cayennensis subsp. rotundata</name>
    <name type="common">White Guinea yam</name>
    <name type="synonym">Dioscorea rotundata</name>
    <dbReference type="NCBI Taxonomy" id="55577"/>
    <lineage>
        <taxon>Eukaryota</taxon>
        <taxon>Viridiplantae</taxon>
        <taxon>Streptophyta</taxon>
        <taxon>Embryophyta</taxon>
        <taxon>Tracheophyta</taxon>
        <taxon>Spermatophyta</taxon>
        <taxon>Magnoliopsida</taxon>
        <taxon>Liliopsida</taxon>
        <taxon>Dioscoreales</taxon>
        <taxon>Dioscoreaceae</taxon>
        <taxon>Dioscorea</taxon>
    </lineage>
</organism>
<dbReference type="PANTHER" id="PTHR47481">
    <property type="match status" value="1"/>
</dbReference>
<feature type="region of interest" description="Disordered" evidence="1">
    <location>
        <begin position="204"/>
        <end position="233"/>
    </location>
</feature>
<proteinExistence type="predicted"/>